<keyword evidence="3" id="KW-1185">Reference proteome</keyword>
<keyword evidence="2" id="KW-0251">Elongation factor</keyword>
<feature type="compositionally biased region" description="Polar residues" evidence="1">
    <location>
        <begin position="251"/>
        <end position="269"/>
    </location>
</feature>
<comment type="caution">
    <text evidence="2">The sequence shown here is derived from an EMBL/GenBank/DDBJ whole genome shotgun (WGS) entry which is preliminary data.</text>
</comment>
<organism evidence="2 3">
    <name type="scientific">Alteromonas portus</name>
    <dbReference type="NCBI Taxonomy" id="2565549"/>
    <lineage>
        <taxon>Bacteria</taxon>
        <taxon>Pseudomonadati</taxon>
        <taxon>Pseudomonadota</taxon>
        <taxon>Gammaproteobacteria</taxon>
        <taxon>Alteromonadales</taxon>
        <taxon>Alteromonadaceae</taxon>
        <taxon>Alteromonas/Salinimonas group</taxon>
        <taxon>Alteromonas</taxon>
    </lineage>
</organism>
<reference evidence="2 3" key="1">
    <citation type="submission" date="2019-04" db="EMBL/GenBank/DDBJ databases">
        <title>Alteromonas portus sp. nov., an alginate lyase-excreting marine bacterium.</title>
        <authorList>
            <person name="Huang H."/>
            <person name="Mo K."/>
            <person name="Bao S."/>
        </authorList>
    </citation>
    <scope>NUCLEOTIDE SEQUENCE [LARGE SCALE GENOMIC DNA]</scope>
    <source>
        <strain evidence="2 3">HB161718</strain>
    </source>
</reference>
<feature type="compositionally biased region" description="Gly residues" evidence="1">
    <location>
        <begin position="272"/>
        <end position="281"/>
    </location>
</feature>
<feature type="region of interest" description="Disordered" evidence="1">
    <location>
        <begin position="14"/>
        <end position="58"/>
    </location>
</feature>
<dbReference type="GO" id="GO:0003746">
    <property type="term" value="F:translation elongation factor activity"/>
    <property type="evidence" value="ECO:0007669"/>
    <property type="project" value="UniProtKB-KW"/>
</dbReference>
<proteinExistence type="predicted"/>
<dbReference type="Pfam" id="PF04315">
    <property type="entry name" value="EpmC"/>
    <property type="match status" value="1"/>
</dbReference>
<name>A0A4V5NQ93_9ALTE</name>
<feature type="compositionally biased region" description="Polar residues" evidence="1">
    <location>
        <begin position="16"/>
        <end position="37"/>
    </location>
</feature>
<keyword evidence="2" id="KW-0648">Protein biosynthesis</keyword>
<feature type="region of interest" description="Disordered" evidence="1">
    <location>
        <begin position="246"/>
        <end position="281"/>
    </location>
</feature>
<evidence type="ECO:0000256" key="1">
    <source>
        <dbReference type="SAM" id="MobiDB-lite"/>
    </source>
</evidence>
<evidence type="ECO:0000313" key="2">
    <source>
        <dbReference type="EMBL" id="TKB02426.1"/>
    </source>
</evidence>
<dbReference type="AlphaFoldDB" id="A0A4V5NQ93"/>
<dbReference type="InterPro" id="IPR007411">
    <property type="entry name" value="EpmC"/>
</dbReference>
<dbReference type="OrthoDB" id="5298591at2"/>
<dbReference type="Proteomes" id="UP000305471">
    <property type="component" value="Unassembled WGS sequence"/>
</dbReference>
<sequence>MNIAGRHALFDEIENKSPSTKNTGIKNTETSSTQVKGTQAKGIQVKGTQAKDTQSKSTGIEHLAGKNVIMHQETSVSTSNSEIDPDVPALIALFNSTFEDFNTRLVLGDDEPIYIPAGITTSYHQIVFAHGFFSSALHEIAHWCIAGEKRRLLEDYGYWYCPDGRDAAQQADFEKVEIKPQAIEWAFTEAAGRKFQVSTDNLNGAEPDREGFTQNVATQLQRYKSEGFPPRAERFITALSSVFGNDKLSDTPINVVNSASTDSRQNAASSGLGDGIGVNAE</sequence>
<feature type="compositionally biased region" description="Polar residues" evidence="1">
    <location>
        <begin position="46"/>
        <end position="58"/>
    </location>
</feature>
<accession>A0A4V5NQ93</accession>
<evidence type="ECO:0000313" key="3">
    <source>
        <dbReference type="Proteomes" id="UP000305471"/>
    </source>
</evidence>
<dbReference type="EMBL" id="SWCO01000008">
    <property type="protein sequence ID" value="TKB02426.1"/>
    <property type="molecule type" value="Genomic_DNA"/>
</dbReference>
<gene>
    <name evidence="2" type="ORF">E5672_15110</name>
</gene>
<protein>
    <submittedName>
        <fullName evidence="2">Elongation factor P hydroxylase</fullName>
    </submittedName>
</protein>